<dbReference type="EMBL" id="CM042050">
    <property type="protein sequence ID" value="KAI3736475.1"/>
    <property type="molecule type" value="Genomic_DNA"/>
</dbReference>
<sequence length="172" mass="18701">MVSFSSNFFMFRLSCLIVGVLLISNNPLLLKGDPSLVNKVCAKTSDPKLCSDTLNSDPSTAKAATRYDLGLASLGLATAKASSTLDIIRGAINQNLAYKKCEDKYNIAINNLNPMKDAFVHHDYMDVRKHSLILFSAITECGAAFGTSKPVVISNAERYILILNIVVIDVEL</sequence>
<reference evidence="2" key="1">
    <citation type="journal article" date="2022" name="Mol. Ecol. Resour.">
        <title>The genomes of chicory, endive, great burdock and yacon provide insights into Asteraceae palaeo-polyploidization history and plant inulin production.</title>
        <authorList>
            <person name="Fan W."/>
            <person name="Wang S."/>
            <person name="Wang H."/>
            <person name="Wang A."/>
            <person name="Jiang F."/>
            <person name="Liu H."/>
            <person name="Zhao H."/>
            <person name="Xu D."/>
            <person name="Zhang Y."/>
        </authorList>
    </citation>
    <scope>NUCLEOTIDE SEQUENCE [LARGE SCALE GENOMIC DNA]</scope>
    <source>
        <strain evidence="2">cv. Niubang</strain>
    </source>
</reference>
<protein>
    <submittedName>
        <fullName evidence="1">Uncharacterized protein</fullName>
    </submittedName>
</protein>
<accession>A0ACB9CQG6</accession>
<keyword evidence="2" id="KW-1185">Reference proteome</keyword>
<dbReference type="Proteomes" id="UP001055879">
    <property type="component" value="Linkage Group LG04"/>
</dbReference>
<gene>
    <name evidence="1" type="ORF">L6452_16017</name>
</gene>
<organism evidence="1 2">
    <name type="scientific">Arctium lappa</name>
    <name type="common">Greater burdock</name>
    <name type="synonym">Lappa major</name>
    <dbReference type="NCBI Taxonomy" id="4217"/>
    <lineage>
        <taxon>Eukaryota</taxon>
        <taxon>Viridiplantae</taxon>
        <taxon>Streptophyta</taxon>
        <taxon>Embryophyta</taxon>
        <taxon>Tracheophyta</taxon>
        <taxon>Spermatophyta</taxon>
        <taxon>Magnoliopsida</taxon>
        <taxon>eudicotyledons</taxon>
        <taxon>Gunneridae</taxon>
        <taxon>Pentapetalae</taxon>
        <taxon>asterids</taxon>
        <taxon>campanulids</taxon>
        <taxon>Asterales</taxon>
        <taxon>Asteraceae</taxon>
        <taxon>Carduoideae</taxon>
        <taxon>Cardueae</taxon>
        <taxon>Arctiinae</taxon>
        <taxon>Arctium</taxon>
    </lineage>
</organism>
<name>A0ACB9CQG6_ARCLA</name>
<reference evidence="1 2" key="2">
    <citation type="journal article" date="2022" name="Mol. Ecol. Resour.">
        <title>The genomes of chicory, endive, great burdock and yacon provide insights into Asteraceae paleo-polyploidization history and plant inulin production.</title>
        <authorList>
            <person name="Fan W."/>
            <person name="Wang S."/>
            <person name="Wang H."/>
            <person name="Wang A."/>
            <person name="Jiang F."/>
            <person name="Liu H."/>
            <person name="Zhao H."/>
            <person name="Xu D."/>
            <person name="Zhang Y."/>
        </authorList>
    </citation>
    <scope>NUCLEOTIDE SEQUENCE [LARGE SCALE GENOMIC DNA]</scope>
    <source>
        <strain evidence="2">cv. Niubang</strain>
    </source>
</reference>
<proteinExistence type="predicted"/>
<evidence type="ECO:0000313" key="1">
    <source>
        <dbReference type="EMBL" id="KAI3736475.1"/>
    </source>
</evidence>
<comment type="caution">
    <text evidence="1">The sequence shown here is derived from an EMBL/GenBank/DDBJ whole genome shotgun (WGS) entry which is preliminary data.</text>
</comment>
<evidence type="ECO:0000313" key="2">
    <source>
        <dbReference type="Proteomes" id="UP001055879"/>
    </source>
</evidence>